<keyword evidence="5" id="KW-0460">Magnesium</keyword>
<dbReference type="EMBL" id="JACGCM010001549">
    <property type="protein sequence ID" value="KAF6153954.1"/>
    <property type="molecule type" value="Genomic_DNA"/>
</dbReference>
<gene>
    <name evidence="6" type="ORF">GIB67_023731</name>
</gene>
<evidence type="ECO:0000313" key="7">
    <source>
        <dbReference type="Proteomes" id="UP000541444"/>
    </source>
</evidence>
<dbReference type="PANTHER" id="PTHR43200:SF4">
    <property type="entry name" value="PAP-SPECIFIC PHOSPHATASE, MITOCHONDRIAL-RELATED"/>
    <property type="match status" value="1"/>
</dbReference>
<keyword evidence="7" id="KW-1185">Reference proteome</keyword>
<proteinExistence type="inferred from homology"/>
<comment type="caution">
    <text evidence="6">The sequence shown here is derived from an EMBL/GenBank/DDBJ whole genome shotgun (WGS) entry which is preliminary data.</text>
</comment>
<evidence type="ECO:0000256" key="2">
    <source>
        <dbReference type="ARBA" id="ARBA00009759"/>
    </source>
</evidence>
<dbReference type="Gene3D" id="3.30.540.10">
    <property type="entry name" value="Fructose-1,6-Bisphosphatase, subunit A, domain 1"/>
    <property type="match status" value="1"/>
</dbReference>
<sequence length="176" mass="19438">MDLLHSPRRLSTLQFYRNSSSPPLRNPSRVFFTIRSSLPFPPQKAKYYRELQAAVDVVDKACRLCVDVKKSLFSSDGGILEKNDQTPVTLADFGVQALISLELNRLFPSIPLVAEEDSAFLRSNALADTVVSAVSDKVKFGDKPLTRDAVLEAIDRGGKDAYAFGAKPATYWVSIL</sequence>
<dbReference type="InterPro" id="IPR051090">
    <property type="entry name" value="Inositol_monoP_superfamily"/>
</dbReference>
<dbReference type="GO" id="GO:0046872">
    <property type="term" value="F:metal ion binding"/>
    <property type="evidence" value="ECO:0007669"/>
    <property type="project" value="UniProtKB-KW"/>
</dbReference>
<comment type="similarity">
    <text evidence="2">Belongs to the inositol monophosphatase superfamily.</text>
</comment>
<accession>A0A7J7MGQ6</accession>
<evidence type="ECO:0000313" key="6">
    <source>
        <dbReference type="EMBL" id="KAF6153954.1"/>
    </source>
</evidence>
<dbReference type="Proteomes" id="UP000541444">
    <property type="component" value="Unassembled WGS sequence"/>
</dbReference>
<dbReference type="GO" id="GO:0008441">
    <property type="term" value="F:3'(2'),5'-bisphosphate nucleotidase activity"/>
    <property type="evidence" value="ECO:0007669"/>
    <property type="project" value="TreeGrafter"/>
</dbReference>
<dbReference type="SUPFAM" id="SSF56655">
    <property type="entry name" value="Carbohydrate phosphatase"/>
    <property type="match status" value="1"/>
</dbReference>
<evidence type="ECO:0000256" key="4">
    <source>
        <dbReference type="ARBA" id="ARBA00022801"/>
    </source>
</evidence>
<keyword evidence="4" id="KW-0378">Hydrolase</keyword>
<comment type="cofactor">
    <cofactor evidence="1">
        <name>Mg(2+)</name>
        <dbReference type="ChEBI" id="CHEBI:18420"/>
    </cofactor>
</comment>
<protein>
    <submittedName>
        <fullName evidence="6">Uncharacterized protein</fullName>
    </submittedName>
</protein>
<evidence type="ECO:0000256" key="5">
    <source>
        <dbReference type="ARBA" id="ARBA00022842"/>
    </source>
</evidence>
<dbReference type="OrthoDB" id="411145at2759"/>
<dbReference type="GO" id="GO:0000103">
    <property type="term" value="P:sulfate assimilation"/>
    <property type="evidence" value="ECO:0007669"/>
    <property type="project" value="TreeGrafter"/>
</dbReference>
<dbReference type="AlphaFoldDB" id="A0A7J7MGQ6"/>
<organism evidence="6 7">
    <name type="scientific">Kingdonia uniflora</name>
    <dbReference type="NCBI Taxonomy" id="39325"/>
    <lineage>
        <taxon>Eukaryota</taxon>
        <taxon>Viridiplantae</taxon>
        <taxon>Streptophyta</taxon>
        <taxon>Embryophyta</taxon>
        <taxon>Tracheophyta</taxon>
        <taxon>Spermatophyta</taxon>
        <taxon>Magnoliopsida</taxon>
        <taxon>Ranunculales</taxon>
        <taxon>Circaeasteraceae</taxon>
        <taxon>Kingdonia</taxon>
    </lineage>
</organism>
<dbReference type="PANTHER" id="PTHR43200">
    <property type="entry name" value="PHOSPHATASE"/>
    <property type="match status" value="1"/>
</dbReference>
<evidence type="ECO:0000256" key="3">
    <source>
        <dbReference type="ARBA" id="ARBA00022723"/>
    </source>
</evidence>
<evidence type="ECO:0000256" key="1">
    <source>
        <dbReference type="ARBA" id="ARBA00001946"/>
    </source>
</evidence>
<keyword evidence="3" id="KW-0479">Metal-binding</keyword>
<reference evidence="6 7" key="1">
    <citation type="journal article" date="2020" name="IScience">
        <title>Genome Sequencing of the Endangered Kingdonia uniflora (Circaeasteraceae, Ranunculales) Reveals Potential Mechanisms of Evolutionary Specialization.</title>
        <authorList>
            <person name="Sun Y."/>
            <person name="Deng T."/>
            <person name="Zhang A."/>
            <person name="Moore M.J."/>
            <person name="Landis J.B."/>
            <person name="Lin N."/>
            <person name="Zhang H."/>
            <person name="Zhang X."/>
            <person name="Huang J."/>
            <person name="Zhang X."/>
            <person name="Sun H."/>
            <person name="Wang H."/>
        </authorList>
    </citation>
    <scope>NUCLEOTIDE SEQUENCE [LARGE SCALE GENOMIC DNA]</scope>
    <source>
        <strain evidence="6">TB1705</strain>
        <tissue evidence="6">Leaf</tissue>
    </source>
</reference>
<name>A0A7J7MGQ6_9MAGN</name>